<dbReference type="Pfam" id="PF17871">
    <property type="entry name" value="AAA_lid_9"/>
    <property type="match status" value="1"/>
</dbReference>
<dbReference type="PRINTS" id="PR00300">
    <property type="entry name" value="CLPPROTEASEA"/>
</dbReference>
<keyword evidence="5 11" id="KW-0346">Stress response</keyword>
<dbReference type="Proteomes" id="UP001240150">
    <property type="component" value="Chromosome"/>
</dbReference>
<comment type="subunit">
    <text evidence="11">Homohexamer; The oligomerization is ATP-dependent.</text>
</comment>
<proteinExistence type="inferred from homology"/>
<comment type="function">
    <text evidence="11">Part of a stress-induced multi-chaperone system, it is involved in the recovery of the cell from heat-induced damage, in cooperation with DnaK, DnaJ and GrpE.</text>
</comment>
<dbReference type="PROSITE" id="PS00871">
    <property type="entry name" value="CLPAB_2"/>
    <property type="match status" value="1"/>
</dbReference>
<dbReference type="InterPro" id="IPR017730">
    <property type="entry name" value="Chaperonin_ClpB"/>
</dbReference>
<evidence type="ECO:0000256" key="11">
    <source>
        <dbReference type="RuleBase" id="RU362034"/>
    </source>
</evidence>
<keyword evidence="4 10" id="KW-0067">ATP-binding</keyword>
<dbReference type="InterPro" id="IPR027417">
    <property type="entry name" value="P-loop_NTPase"/>
</dbReference>
<dbReference type="CDD" id="cd19499">
    <property type="entry name" value="RecA-like_ClpB_Hsp104-like"/>
    <property type="match status" value="1"/>
</dbReference>
<dbReference type="PROSITE" id="PS51903">
    <property type="entry name" value="CLP_R"/>
    <property type="match status" value="1"/>
</dbReference>
<dbReference type="InterPro" id="IPR041546">
    <property type="entry name" value="ClpA/ClpB_AAA_lid"/>
</dbReference>
<dbReference type="Pfam" id="PF00004">
    <property type="entry name" value="AAA"/>
    <property type="match status" value="1"/>
</dbReference>
<evidence type="ECO:0000256" key="10">
    <source>
        <dbReference type="RuleBase" id="RU004432"/>
    </source>
</evidence>
<name>A0ABY8WLL0_9ACTN</name>
<protein>
    <recommendedName>
        <fullName evidence="11">Chaperone protein ClpB</fullName>
    </recommendedName>
</protein>
<dbReference type="Gene3D" id="1.10.8.60">
    <property type="match status" value="1"/>
</dbReference>
<dbReference type="SMART" id="SM00382">
    <property type="entry name" value="AAA"/>
    <property type="match status" value="2"/>
</dbReference>
<keyword evidence="2 9" id="KW-0677">Repeat</keyword>
<evidence type="ECO:0000313" key="14">
    <source>
        <dbReference type="Proteomes" id="UP001240150"/>
    </source>
</evidence>
<dbReference type="InterPro" id="IPR003959">
    <property type="entry name" value="ATPase_AAA_core"/>
</dbReference>
<dbReference type="Gene3D" id="3.40.50.300">
    <property type="entry name" value="P-loop containing nucleotide triphosphate hydrolases"/>
    <property type="match status" value="3"/>
</dbReference>
<dbReference type="InterPro" id="IPR004176">
    <property type="entry name" value="Clp_R_N"/>
</dbReference>
<dbReference type="Gene3D" id="1.10.1780.10">
    <property type="entry name" value="Clp, N-terminal domain"/>
    <property type="match status" value="1"/>
</dbReference>
<organism evidence="13 14">
    <name type="scientific">Actinoplanes oblitus</name>
    <dbReference type="NCBI Taxonomy" id="3040509"/>
    <lineage>
        <taxon>Bacteria</taxon>
        <taxon>Bacillati</taxon>
        <taxon>Actinomycetota</taxon>
        <taxon>Actinomycetes</taxon>
        <taxon>Micromonosporales</taxon>
        <taxon>Micromonosporaceae</taxon>
        <taxon>Actinoplanes</taxon>
    </lineage>
</organism>
<feature type="coiled-coil region" evidence="11">
    <location>
        <begin position="414"/>
        <end position="494"/>
    </location>
</feature>
<dbReference type="Pfam" id="PF02861">
    <property type="entry name" value="Clp_N"/>
    <property type="match status" value="1"/>
</dbReference>
<dbReference type="RefSeq" id="WP_284917928.1">
    <property type="nucleotide sequence ID" value="NZ_CP126980.1"/>
</dbReference>
<keyword evidence="3 10" id="KW-0547">Nucleotide-binding</keyword>
<accession>A0ABY8WLL0</accession>
<dbReference type="InterPro" id="IPR028299">
    <property type="entry name" value="ClpA/B_CS2"/>
</dbReference>
<dbReference type="PANTHER" id="PTHR11638:SF18">
    <property type="entry name" value="HEAT SHOCK PROTEIN 104"/>
    <property type="match status" value="1"/>
</dbReference>
<evidence type="ECO:0000256" key="8">
    <source>
        <dbReference type="ARBA" id="ARBA00026057"/>
    </source>
</evidence>
<comment type="subcellular location">
    <subcellularLocation>
        <location evidence="11">Cytoplasm</location>
    </subcellularLocation>
</comment>
<feature type="domain" description="Clp R" evidence="12">
    <location>
        <begin position="3"/>
        <end position="147"/>
    </location>
</feature>
<gene>
    <name evidence="11 13" type="primary">clpB</name>
    <name evidence="13" type="ORF">ACTOB_000094</name>
</gene>
<dbReference type="EMBL" id="CP126980">
    <property type="protein sequence ID" value="WIM96645.1"/>
    <property type="molecule type" value="Genomic_DNA"/>
</dbReference>
<evidence type="ECO:0000259" key="12">
    <source>
        <dbReference type="PROSITE" id="PS51903"/>
    </source>
</evidence>
<dbReference type="SMART" id="SM01086">
    <property type="entry name" value="ClpB_D2-small"/>
    <property type="match status" value="1"/>
</dbReference>
<dbReference type="Pfam" id="PF10431">
    <property type="entry name" value="ClpB_D2-small"/>
    <property type="match status" value="1"/>
</dbReference>
<dbReference type="CDD" id="cd00009">
    <property type="entry name" value="AAA"/>
    <property type="match status" value="1"/>
</dbReference>
<evidence type="ECO:0000256" key="9">
    <source>
        <dbReference type="PROSITE-ProRule" id="PRU01251"/>
    </source>
</evidence>
<sequence length="861" mass="93822">MNAERLTTKSRDVITGAVANAARSGHATVEPWHMLLSLLDTAGSTAPALLRAVGSNPADVRRAAARAVEQLPSARGASTAEPSLSREFVNAIGEAELIAKPLGDEYISTEHLLAGLARTGGAVSRALKDAGAGEETLVAAFPQVRGGDRKVTNADPEQTYKSLEKYSVDLTAQAREGKIDPVIGRDAEIRRVVQVLSRRTKNNPVLIGEPGVGKTAIVEGLAQRIVAGDVPETLRDKKLVSLDLGAMVAGAQYRGQFEERLKSVLEEIRSSNGQVVTFLDELHTVVGAGKGEGSMDAGNMLKPMLARGELRMVGATTLDEYREHIEKDPALERRFQPVVVGEPTVEDTIGILRGLKGRYEAHHRVQITDAALVAAASLSDRYISDRFLPDKAIDLIDEAASRLRMEIDSRPVELDQLQRQVDRMRVERLALGKETDPASVARLERLERDLADREEELTALNARWERERGGLNRVGELKKQLDEAKAAQERAQRDGDLLEASRLLYEVIPALEKGIEAAAESEEESAEPPMVKEEVGADDIAEVISSWTGIPAGRMMEGETAKLLRMEESLQAKVVGQSEAVAAVASAVRRARAGIADPDRPTGSFLFLGPTGVGKTELAKALAGFLFDDERAMVRIDMSEYGEKHSVARLVGAPPGYVGYEEGGQLTEAVRRRPYSVVLLDEVEKAHPDVFDVLLQVLDDGRLTDGQGRTVDFRNAILVLTSNLGSADANFTMTEEERHDEVLAAVRGHFKPEFLNRLDDIVVFHALTKDDLTQIVDIQLGRLRSRLAERRLTLFVTDQAVEWLGEHGYDPIYGARPLRRLVQATIGDLLARALLSGEIRDGDTVVVSINETMDGLAVQRG</sequence>
<evidence type="ECO:0000256" key="1">
    <source>
        <dbReference type="ARBA" id="ARBA00008675"/>
    </source>
</evidence>
<keyword evidence="14" id="KW-1185">Reference proteome</keyword>
<dbReference type="PANTHER" id="PTHR11638">
    <property type="entry name" value="ATP-DEPENDENT CLP PROTEASE"/>
    <property type="match status" value="1"/>
</dbReference>
<dbReference type="SUPFAM" id="SSF52540">
    <property type="entry name" value="P-loop containing nucleoside triphosphate hydrolases"/>
    <property type="match status" value="2"/>
</dbReference>
<dbReference type="InterPro" id="IPR019489">
    <property type="entry name" value="Clp_ATPase_C"/>
</dbReference>
<evidence type="ECO:0000256" key="7">
    <source>
        <dbReference type="ARBA" id="ARBA00023186"/>
    </source>
</evidence>
<dbReference type="Pfam" id="PF07724">
    <property type="entry name" value="AAA_2"/>
    <property type="match status" value="1"/>
</dbReference>
<keyword evidence="6 11" id="KW-0175">Coiled coil</keyword>
<evidence type="ECO:0000256" key="3">
    <source>
        <dbReference type="ARBA" id="ARBA00022741"/>
    </source>
</evidence>
<dbReference type="InterPro" id="IPR036628">
    <property type="entry name" value="Clp_N_dom_sf"/>
</dbReference>
<reference evidence="13 14" key="1">
    <citation type="submission" date="2023-06" db="EMBL/GenBank/DDBJ databases">
        <authorList>
            <person name="Yushchuk O."/>
            <person name="Binda E."/>
            <person name="Ruckert-Reed C."/>
            <person name="Fedorenko V."/>
            <person name="Kalinowski J."/>
            <person name="Marinelli F."/>
        </authorList>
    </citation>
    <scope>NUCLEOTIDE SEQUENCE [LARGE SCALE GENOMIC DNA]</scope>
    <source>
        <strain evidence="13 14">NRRL 3884</strain>
    </source>
</reference>
<evidence type="ECO:0000256" key="5">
    <source>
        <dbReference type="ARBA" id="ARBA00023016"/>
    </source>
</evidence>
<dbReference type="SUPFAM" id="SSF81923">
    <property type="entry name" value="Double Clp-N motif"/>
    <property type="match status" value="1"/>
</dbReference>
<comment type="similarity">
    <text evidence="1 10">Belongs to the ClpA/ClpB family.</text>
</comment>
<keyword evidence="11" id="KW-0963">Cytoplasm</keyword>
<keyword evidence="7 10" id="KW-0143">Chaperone</keyword>
<evidence type="ECO:0000256" key="6">
    <source>
        <dbReference type="ARBA" id="ARBA00023054"/>
    </source>
</evidence>
<dbReference type="InterPro" id="IPR050130">
    <property type="entry name" value="ClpA_ClpB"/>
</dbReference>
<dbReference type="InterPro" id="IPR003593">
    <property type="entry name" value="AAA+_ATPase"/>
</dbReference>
<dbReference type="InterPro" id="IPR018368">
    <property type="entry name" value="ClpA/B_CS1"/>
</dbReference>
<comment type="subunit">
    <text evidence="8">Homohexamer. The oligomerization is ATP-dependent.</text>
</comment>
<evidence type="ECO:0000313" key="13">
    <source>
        <dbReference type="EMBL" id="WIM96645.1"/>
    </source>
</evidence>
<dbReference type="NCBIfam" id="TIGR03346">
    <property type="entry name" value="chaperone_ClpB"/>
    <property type="match status" value="1"/>
</dbReference>
<dbReference type="PROSITE" id="PS00870">
    <property type="entry name" value="CLPAB_1"/>
    <property type="match status" value="1"/>
</dbReference>
<evidence type="ECO:0000256" key="2">
    <source>
        <dbReference type="ARBA" id="ARBA00022737"/>
    </source>
</evidence>
<dbReference type="InterPro" id="IPR001270">
    <property type="entry name" value="ClpA/B"/>
</dbReference>
<evidence type="ECO:0000256" key="4">
    <source>
        <dbReference type="ARBA" id="ARBA00022840"/>
    </source>
</evidence>